<sequence length="325" mass="36163">MKKTYLGVCFNLSQTVIDGLGNEQETNTVWIPMIPAGEATGRDGRTWLNSNPDGIVEAFNAKLPFDLEHATEIKAPEGENADAYGWILALENRNGEIWAQVEWNHSGRWAIEDKRYLYYSPAFHYDSDGVITAMSSAGLTNKPNFYVPALNRQEDELMKLPKLICDALGLKEDATEQEATVAINSLKSERDVALNRQVTPDLNKYVPKETYDIALNRADVAEGKLADIASQEIEDLVQSAIDEGKVAPANKEMYVGLCRNEGGIEQFKSFIETALPIASNSEVKKPAMKQGDQKLEDHEVAICRKLNLSHEDFLKSQAEIQKRGA</sequence>
<keyword evidence="1" id="KW-0378">Hydrolase</keyword>
<dbReference type="GO" id="GO:0006508">
    <property type="term" value="P:proteolysis"/>
    <property type="evidence" value="ECO:0007669"/>
    <property type="project" value="UniProtKB-KW"/>
</dbReference>
<dbReference type="Pfam" id="PF10123">
    <property type="entry name" value="Mu-like_Pro"/>
    <property type="match status" value="1"/>
</dbReference>
<accession>A0ABV4MLI2</accession>
<dbReference type="GO" id="GO:0008233">
    <property type="term" value="F:peptidase activity"/>
    <property type="evidence" value="ECO:0007669"/>
    <property type="project" value="UniProtKB-KW"/>
</dbReference>
<name>A0ABV4MLI2_9VIBR</name>
<comment type="caution">
    <text evidence="1">The sequence shown here is derived from an EMBL/GenBank/DDBJ whole genome shotgun (WGS) entry which is preliminary data.</text>
</comment>
<dbReference type="InterPro" id="IPR012106">
    <property type="entry name" value="Phage_Mu_Gp1"/>
</dbReference>
<dbReference type="RefSeq" id="WP_371719632.1">
    <property type="nucleotide sequence ID" value="NZ_JBGOOF010000027.1"/>
</dbReference>
<proteinExistence type="predicted"/>
<reference evidence="1 2" key="1">
    <citation type="submission" date="2024-06" db="EMBL/GenBank/DDBJ databases">
        <authorList>
            <person name="Steensen K."/>
            <person name="Seneca J."/>
            <person name="Bartlau N."/>
            <person name="Yu A.X."/>
            <person name="Polz M.F."/>
        </authorList>
    </citation>
    <scope>NUCLEOTIDE SEQUENCE [LARGE SCALE GENOMIC DNA]</scope>
    <source>
        <strain evidence="1 2">1F146</strain>
    </source>
</reference>
<dbReference type="Proteomes" id="UP001569151">
    <property type="component" value="Unassembled WGS sequence"/>
</dbReference>
<protein>
    <submittedName>
        <fullName evidence="1">Phage protease</fullName>
    </submittedName>
</protein>
<dbReference type="EMBL" id="JBGOOS010000027">
    <property type="protein sequence ID" value="MEZ8210429.1"/>
    <property type="molecule type" value="Genomic_DNA"/>
</dbReference>
<dbReference type="PIRSF" id="PIRSF016624">
    <property type="entry name" value="Mu_prophg_I"/>
    <property type="match status" value="1"/>
</dbReference>
<keyword evidence="1" id="KW-0645">Protease</keyword>
<evidence type="ECO:0000313" key="1">
    <source>
        <dbReference type="EMBL" id="MEZ8210429.1"/>
    </source>
</evidence>
<keyword evidence="2" id="KW-1185">Reference proteome</keyword>
<gene>
    <name evidence="1" type="ORF">ACED39_16765</name>
</gene>
<organism evidence="1 2">
    <name type="scientific">Vibrio bivalvicida</name>
    <dbReference type="NCBI Taxonomy" id="1276888"/>
    <lineage>
        <taxon>Bacteria</taxon>
        <taxon>Pseudomonadati</taxon>
        <taxon>Pseudomonadota</taxon>
        <taxon>Gammaproteobacteria</taxon>
        <taxon>Vibrionales</taxon>
        <taxon>Vibrionaceae</taxon>
        <taxon>Vibrio</taxon>
        <taxon>Vibrio oreintalis group</taxon>
    </lineage>
</organism>
<evidence type="ECO:0000313" key="2">
    <source>
        <dbReference type="Proteomes" id="UP001569151"/>
    </source>
</evidence>